<gene>
    <name evidence="1" type="ORF">INT43_005803</name>
</gene>
<sequence>MLWDNLVHFFVLTRVQPKWAIWREALKELVPNAKLETKTKTKVWKILLLTGYPRNRGATGGPLLSVIGLILVSIWQYYWRCEIEGVPWSSAACLGSIRLNRWKWMVLQKPDSLGQRNTRFLVPGTTVYDEESREDRITSVEEDNIVIPKSDINQTWKYIWAMIACYFCSYALETFEKFRAYVENTYRSVFHATALIKNILNLALLCVDLGY</sequence>
<evidence type="ECO:0000313" key="1">
    <source>
        <dbReference type="EMBL" id="KAG2174745.1"/>
    </source>
</evidence>
<reference evidence="1" key="1">
    <citation type="submission" date="2020-12" db="EMBL/GenBank/DDBJ databases">
        <title>Metabolic potential, ecology and presence of endohyphal bacteria is reflected in genomic diversity of Mucoromycotina.</title>
        <authorList>
            <person name="Muszewska A."/>
            <person name="Okrasinska A."/>
            <person name="Steczkiewicz K."/>
            <person name="Drgas O."/>
            <person name="Orlowska M."/>
            <person name="Perlinska-Lenart U."/>
            <person name="Aleksandrzak-Piekarczyk T."/>
            <person name="Szatraj K."/>
            <person name="Zielenkiewicz U."/>
            <person name="Pilsyk S."/>
            <person name="Malc E."/>
            <person name="Mieczkowski P."/>
            <person name="Kruszewska J.S."/>
            <person name="Biernat P."/>
            <person name="Pawlowska J."/>
        </authorList>
    </citation>
    <scope>NUCLEOTIDE SEQUENCE</scope>
    <source>
        <strain evidence="1">WA0000067209</strain>
    </source>
</reference>
<comment type="caution">
    <text evidence="1">The sequence shown here is derived from an EMBL/GenBank/DDBJ whole genome shotgun (WGS) entry which is preliminary data.</text>
</comment>
<dbReference type="OrthoDB" id="2273311at2759"/>
<dbReference type="AlphaFoldDB" id="A0A8H7PJ83"/>
<proteinExistence type="predicted"/>
<organism evidence="1 2">
    <name type="scientific">Mortierella isabellina</name>
    <name type="common">Filamentous fungus</name>
    <name type="synonym">Umbelopsis isabellina</name>
    <dbReference type="NCBI Taxonomy" id="91625"/>
    <lineage>
        <taxon>Eukaryota</taxon>
        <taxon>Fungi</taxon>
        <taxon>Fungi incertae sedis</taxon>
        <taxon>Mucoromycota</taxon>
        <taxon>Mucoromycotina</taxon>
        <taxon>Umbelopsidomycetes</taxon>
        <taxon>Umbelopsidales</taxon>
        <taxon>Umbelopsidaceae</taxon>
        <taxon>Umbelopsis</taxon>
    </lineage>
</organism>
<dbReference type="EMBL" id="JAEPQZ010000012">
    <property type="protein sequence ID" value="KAG2174745.1"/>
    <property type="molecule type" value="Genomic_DNA"/>
</dbReference>
<keyword evidence="2" id="KW-1185">Reference proteome</keyword>
<dbReference type="Proteomes" id="UP000654370">
    <property type="component" value="Unassembled WGS sequence"/>
</dbReference>
<name>A0A8H7PJ83_MORIS</name>
<accession>A0A8H7PJ83</accession>
<protein>
    <submittedName>
        <fullName evidence="1">Uncharacterized protein</fullName>
    </submittedName>
</protein>
<evidence type="ECO:0000313" key="2">
    <source>
        <dbReference type="Proteomes" id="UP000654370"/>
    </source>
</evidence>